<comment type="caution">
    <text evidence="1">The sequence shown here is derived from an EMBL/GenBank/DDBJ whole genome shotgun (WGS) entry which is preliminary data.</text>
</comment>
<protein>
    <recommendedName>
        <fullName evidence="3">HEAT repeat domain-containing protein</fullName>
    </recommendedName>
</protein>
<dbReference type="Proteomes" id="UP000186040">
    <property type="component" value="Unassembled WGS sequence"/>
</dbReference>
<organism evidence="1 2">
    <name type="scientific">Actinokineospora bangkokensis</name>
    <dbReference type="NCBI Taxonomy" id="1193682"/>
    <lineage>
        <taxon>Bacteria</taxon>
        <taxon>Bacillati</taxon>
        <taxon>Actinomycetota</taxon>
        <taxon>Actinomycetes</taxon>
        <taxon>Pseudonocardiales</taxon>
        <taxon>Pseudonocardiaceae</taxon>
        <taxon>Actinokineospora</taxon>
    </lineage>
</organism>
<dbReference type="OrthoDB" id="3695133at2"/>
<proteinExistence type="predicted"/>
<accession>A0A1Q9LH28</accession>
<dbReference type="EMBL" id="MKQR01000025">
    <property type="protein sequence ID" value="OLR91249.1"/>
    <property type="molecule type" value="Genomic_DNA"/>
</dbReference>
<dbReference type="AlphaFoldDB" id="A0A1Q9LH28"/>
<sequence>MDRDIDQSWRAEMTGWIHSGDSDLATKGLLRLVLHDPDGPWVERVIKECMHGDFGYDVRLLAVTCVGHVARLRGGVTDESLVEDVRALRHDANLELAEEAGHVLEEVELYTSRHQPAHDGPHRSP</sequence>
<dbReference type="RefSeq" id="WP_075976906.1">
    <property type="nucleotide sequence ID" value="NZ_MKQR01000025.1"/>
</dbReference>
<dbReference type="STRING" id="1193682.BJP25_26625"/>
<keyword evidence="2" id="KW-1185">Reference proteome</keyword>
<reference evidence="1 2" key="1">
    <citation type="submission" date="2016-10" db="EMBL/GenBank/DDBJ databases">
        <title>The Draft Genome Sequence of Actinokineospora bangkokensis 44EHWT reveals the biosynthetic pathway of antifungal compounds Thailandins with unusual extender unit butylmalonyl-CoA.</title>
        <authorList>
            <person name="Greule A."/>
            <person name="Intra B."/>
            <person name="Flemming S."/>
            <person name="Rommel M.G."/>
            <person name="Panbangred W."/>
            <person name="Bechthold A."/>
        </authorList>
    </citation>
    <scope>NUCLEOTIDE SEQUENCE [LARGE SCALE GENOMIC DNA]</scope>
    <source>
        <strain evidence="1 2">44EHW</strain>
    </source>
</reference>
<name>A0A1Q9LH28_9PSEU</name>
<evidence type="ECO:0000313" key="1">
    <source>
        <dbReference type="EMBL" id="OLR91249.1"/>
    </source>
</evidence>
<evidence type="ECO:0000313" key="2">
    <source>
        <dbReference type="Proteomes" id="UP000186040"/>
    </source>
</evidence>
<evidence type="ECO:0008006" key="3">
    <source>
        <dbReference type="Google" id="ProtNLM"/>
    </source>
</evidence>
<gene>
    <name evidence="1" type="ORF">BJP25_26625</name>
</gene>